<accession>A0A7S4CSD6</accession>
<proteinExistence type="predicted"/>
<evidence type="ECO:0000313" key="1">
    <source>
        <dbReference type="EMBL" id="CAE0805100.1"/>
    </source>
</evidence>
<dbReference type="EMBL" id="HBJA01046318">
    <property type="protein sequence ID" value="CAE0805100.1"/>
    <property type="molecule type" value="Transcribed_RNA"/>
</dbReference>
<sequence length="129" mass="14032">MTTFSISGMLSRFLPSFIAHGADLLLSHAFRLLGIVLSINQMQQSLQGSTFQTAEVGSADWPGLSHTTPATPCAKCLNMQHDIDMVIEPLTLCYNFLITGGEHPPNLTVWLWLNVGHESCVSCLGAQCK</sequence>
<protein>
    <submittedName>
        <fullName evidence="1">Uncharacterized protein</fullName>
    </submittedName>
</protein>
<gene>
    <name evidence="1" type="ORF">EGYM00163_LOCUS16224</name>
</gene>
<dbReference type="AlphaFoldDB" id="A0A7S4CSD6"/>
<reference evidence="1" key="1">
    <citation type="submission" date="2021-01" db="EMBL/GenBank/DDBJ databases">
        <authorList>
            <person name="Corre E."/>
            <person name="Pelletier E."/>
            <person name="Niang G."/>
            <person name="Scheremetjew M."/>
            <person name="Finn R."/>
            <person name="Kale V."/>
            <person name="Holt S."/>
            <person name="Cochrane G."/>
            <person name="Meng A."/>
            <person name="Brown T."/>
            <person name="Cohen L."/>
        </authorList>
    </citation>
    <scope>NUCLEOTIDE SEQUENCE</scope>
    <source>
        <strain evidence="1">CCMP1594</strain>
    </source>
</reference>
<organism evidence="1">
    <name type="scientific">Eutreptiella gymnastica</name>
    <dbReference type="NCBI Taxonomy" id="73025"/>
    <lineage>
        <taxon>Eukaryota</taxon>
        <taxon>Discoba</taxon>
        <taxon>Euglenozoa</taxon>
        <taxon>Euglenida</taxon>
        <taxon>Spirocuta</taxon>
        <taxon>Euglenophyceae</taxon>
        <taxon>Eutreptiales</taxon>
        <taxon>Eutreptiaceae</taxon>
        <taxon>Eutreptiella</taxon>
    </lineage>
</organism>
<name>A0A7S4CSD6_9EUGL</name>